<gene>
    <name evidence="1" type="ORF">PXEA_LOCUS15800</name>
</gene>
<accession>A0A3S5CHQ8</accession>
<name>A0A3S5CHQ8_9PLAT</name>
<evidence type="ECO:0000313" key="1">
    <source>
        <dbReference type="EMBL" id="VEL22360.1"/>
    </source>
</evidence>
<dbReference type="EMBL" id="CAAALY010056037">
    <property type="protein sequence ID" value="VEL22360.1"/>
    <property type="molecule type" value="Genomic_DNA"/>
</dbReference>
<dbReference type="AlphaFoldDB" id="A0A3S5CHQ8"/>
<protein>
    <submittedName>
        <fullName evidence="1">Uncharacterized protein</fullName>
    </submittedName>
</protein>
<proteinExistence type="predicted"/>
<sequence length="156" mass="16663">MLASDGLAGEQTLDEALLPPLSLHLVSQPCFDQEGVNSPVAEPNWRLEPAGMSLTEVCEECYSAYLARRDAFSNARIRVRLVTSRDAAFGQASPSITTPPVPASQKCQPLESCSLTQPTPEDELGSAGQLGLDEQTSNQEVQISPVISTVSISFSL</sequence>
<comment type="caution">
    <text evidence="1">The sequence shown here is derived from an EMBL/GenBank/DDBJ whole genome shotgun (WGS) entry which is preliminary data.</text>
</comment>
<dbReference type="Proteomes" id="UP000784294">
    <property type="component" value="Unassembled WGS sequence"/>
</dbReference>
<organism evidence="1 2">
    <name type="scientific">Protopolystoma xenopodis</name>
    <dbReference type="NCBI Taxonomy" id="117903"/>
    <lineage>
        <taxon>Eukaryota</taxon>
        <taxon>Metazoa</taxon>
        <taxon>Spiralia</taxon>
        <taxon>Lophotrochozoa</taxon>
        <taxon>Platyhelminthes</taxon>
        <taxon>Monogenea</taxon>
        <taxon>Polyopisthocotylea</taxon>
        <taxon>Polystomatidea</taxon>
        <taxon>Polystomatidae</taxon>
        <taxon>Protopolystoma</taxon>
    </lineage>
</organism>
<evidence type="ECO:0000313" key="2">
    <source>
        <dbReference type="Proteomes" id="UP000784294"/>
    </source>
</evidence>
<reference evidence="1" key="1">
    <citation type="submission" date="2018-11" db="EMBL/GenBank/DDBJ databases">
        <authorList>
            <consortium name="Pathogen Informatics"/>
        </authorList>
    </citation>
    <scope>NUCLEOTIDE SEQUENCE</scope>
</reference>
<keyword evidence="2" id="KW-1185">Reference proteome</keyword>